<keyword evidence="1" id="KW-0472">Membrane</keyword>
<evidence type="ECO:0000313" key="2">
    <source>
        <dbReference type="EMBL" id="PON68518.1"/>
    </source>
</evidence>
<dbReference type="Proteomes" id="UP000237105">
    <property type="component" value="Unassembled WGS sequence"/>
</dbReference>
<reference evidence="3" key="1">
    <citation type="submission" date="2016-06" db="EMBL/GenBank/DDBJ databases">
        <title>Parallel loss of symbiosis genes in relatives of nitrogen-fixing non-legume Parasponia.</title>
        <authorList>
            <person name="Van Velzen R."/>
            <person name="Holmer R."/>
            <person name="Bu F."/>
            <person name="Rutten L."/>
            <person name="Van Zeijl A."/>
            <person name="Liu W."/>
            <person name="Santuari L."/>
            <person name="Cao Q."/>
            <person name="Sharma T."/>
            <person name="Shen D."/>
            <person name="Roswanjaya Y."/>
            <person name="Wardhani T."/>
            <person name="Kalhor M.S."/>
            <person name="Jansen J."/>
            <person name="Van den Hoogen J."/>
            <person name="Gungor B."/>
            <person name="Hartog M."/>
            <person name="Hontelez J."/>
            <person name="Verver J."/>
            <person name="Yang W.-C."/>
            <person name="Schijlen E."/>
            <person name="Repin R."/>
            <person name="Schilthuizen M."/>
            <person name="Schranz E."/>
            <person name="Heidstra R."/>
            <person name="Miyata K."/>
            <person name="Fedorova E."/>
            <person name="Kohlen W."/>
            <person name="Bisseling T."/>
            <person name="Smit S."/>
            <person name="Geurts R."/>
        </authorList>
    </citation>
    <scope>NUCLEOTIDE SEQUENCE [LARGE SCALE GENOMIC DNA]</scope>
    <source>
        <strain evidence="3">cv. WU1-14</strain>
    </source>
</reference>
<sequence length="96" mass="10977">MSFLKTFRLSWCCKVSQAVFFVMFGVFASAIMVYVMVVRAFDVVNITIQDFSIVFRLHCMLVFLVFLCGRHVFGRCLDFSLPLSSALKQAFDLGRS</sequence>
<name>A0A2P5D5M4_PARAD</name>
<feature type="transmembrane region" description="Helical" evidence="1">
    <location>
        <begin position="53"/>
        <end position="73"/>
    </location>
</feature>
<organism evidence="2 3">
    <name type="scientific">Parasponia andersonii</name>
    <name type="common">Sponia andersonii</name>
    <dbReference type="NCBI Taxonomy" id="3476"/>
    <lineage>
        <taxon>Eukaryota</taxon>
        <taxon>Viridiplantae</taxon>
        <taxon>Streptophyta</taxon>
        <taxon>Embryophyta</taxon>
        <taxon>Tracheophyta</taxon>
        <taxon>Spermatophyta</taxon>
        <taxon>Magnoliopsida</taxon>
        <taxon>eudicotyledons</taxon>
        <taxon>Gunneridae</taxon>
        <taxon>Pentapetalae</taxon>
        <taxon>rosids</taxon>
        <taxon>fabids</taxon>
        <taxon>Rosales</taxon>
        <taxon>Cannabaceae</taxon>
        <taxon>Parasponia</taxon>
    </lineage>
</organism>
<keyword evidence="3" id="KW-1185">Reference proteome</keyword>
<feature type="transmembrane region" description="Helical" evidence="1">
    <location>
        <begin position="20"/>
        <end position="41"/>
    </location>
</feature>
<keyword evidence="1" id="KW-0812">Transmembrane</keyword>
<proteinExistence type="predicted"/>
<comment type="caution">
    <text evidence="2">The sequence shown here is derived from an EMBL/GenBank/DDBJ whole genome shotgun (WGS) entry which is preliminary data.</text>
</comment>
<dbReference type="EMBL" id="JXTB01000062">
    <property type="protein sequence ID" value="PON68518.1"/>
    <property type="molecule type" value="Genomic_DNA"/>
</dbReference>
<gene>
    <name evidence="2" type="ORF">PanWU01x14_094890</name>
</gene>
<dbReference type="AlphaFoldDB" id="A0A2P5D5M4"/>
<keyword evidence="1" id="KW-1133">Transmembrane helix</keyword>
<evidence type="ECO:0000256" key="1">
    <source>
        <dbReference type="SAM" id="Phobius"/>
    </source>
</evidence>
<accession>A0A2P5D5M4</accession>
<evidence type="ECO:0000313" key="3">
    <source>
        <dbReference type="Proteomes" id="UP000237105"/>
    </source>
</evidence>
<protein>
    <submittedName>
        <fullName evidence="2">Uncharacterized protein</fullName>
    </submittedName>
</protein>